<dbReference type="GO" id="GO:0019676">
    <property type="term" value="P:ammonia assimilation cycle"/>
    <property type="evidence" value="ECO:0007669"/>
    <property type="project" value="TreeGrafter"/>
</dbReference>
<evidence type="ECO:0000256" key="14">
    <source>
        <dbReference type="ARBA" id="ARBA00023164"/>
    </source>
</evidence>
<evidence type="ECO:0000256" key="2">
    <source>
        <dbReference type="ARBA" id="ARBA00001927"/>
    </source>
</evidence>
<dbReference type="PANTHER" id="PTHR11938">
    <property type="entry name" value="FAD NADPH DEHYDROGENASE/OXIDOREDUCTASE"/>
    <property type="match status" value="1"/>
</dbReference>
<keyword evidence="13" id="KW-0411">Iron-sulfur</keyword>
<reference evidence="19 20" key="1">
    <citation type="submission" date="2007-04" db="EMBL/GenBank/DDBJ databases">
        <authorList>
            <person name="Fulton L."/>
            <person name="Clifton S."/>
            <person name="Fulton B."/>
            <person name="Xu J."/>
            <person name="Minx P."/>
            <person name="Pepin K.H."/>
            <person name="Johnson M."/>
            <person name="Thiruvilangam P."/>
            <person name="Bhonagiri V."/>
            <person name="Nash W.E."/>
            <person name="Mardis E.R."/>
            <person name="Wilson R.K."/>
        </authorList>
    </citation>
    <scope>NUCLEOTIDE SEQUENCE [LARGE SCALE GENOMIC DNA]</scope>
    <source>
        <strain evidence="19 20">ATCC 29799</strain>
    </source>
</reference>
<evidence type="ECO:0000256" key="8">
    <source>
        <dbReference type="ARBA" id="ARBA00022723"/>
    </source>
</evidence>
<dbReference type="eggNOG" id="COG0069">
    <property type="taxonomic scope" value="Bacteria"/>
</dbReference>
<evidence type="ECO:0000256" key="9">
    <source>
        <dbReference type="ARBA" id="ARBA00022827"/>
    </source>
</evidence>
<evidence type="ECO:0000256" key="1">
    <source>
        <dbReference type="ARBA" id="ARBA00001917"/>
    </source>
</evidence>
<evidence type="ECO:0000256" key="15">
    <source>
        <dbReference type="ARBA" id="ARBA00023291"/>
    </source>
</evidence>
<dbReference type="FunFam" id="3.60.20.10:FF:000001">
    <property type="entry name" value="Glutamate synthase, large subunit"/>
    <property type="match status" value="1"/>
</dbReference>
<organism evidence="19 20">
    <name type="scientific">Pseudoflavonifractor capillosus ATCC 29799</name>
    <dbReference type="NCBI Taxonomy" id="411467"/>
    <lineage>
        <taxon>Bacteria</taxon>
        <taxon>Bacillati</taxon>
        <taxon>Bacillota</taxon>
        <taxon>Clostridia</taxon>
        <taxon>Eubacteriales</taxon>
        <taxon>Oscillospiraceae</taxon>
        <taxon>Pseudoflavonifractor</taxon>
    </lineage>
</organism>
<sequence length="1551" mass="170740">MTMMLLYLHYQLRTKVFRPPWAEHLLFLFSGGRHIRSARKGASTMKTKRQRGLYSPSFEHDSCGIGAVVDIHGRPSHRTVDDALKIVEKLEHRAGKDAAGETGDGVGILLQISHRFFSAAARDVGISLPGPRDYGVGMFFFPQDEAIRRRAKKMFELLTAREGLTFLGWRKVPVCPEILGQKALDKMPCIEQAFVARPENVQPGLPFDRKLYLVRRVFEHSNGSTYVPSLSSRTIVYKGMFLVHQLRRFYPDLQSEEYESAIALVHSRFSTNTNPSWERAHPNRLMAHNGEINTIRGNADRMLAREETMYTPLLDGDMDKVLPVIDASGSDSSMLDNTLEFLMMAGMDLPLAVMVAIPEPWREDRNISRARRDLYRYYATLMEPWDGPASILFSDGDVVGAVLDRNGLRPSRYYLTDDGRLILSSEVGVLDLPDTEIIRKDRLQPGRMLLVDTVQGRIISDQELKETYAARQPYGEWLDRNLLHLRDLPIPNRRVERRSHEDLVRLRTAFGYTDMDVTGTILPMAETGAEPTAAMGVDIPLAVLDPKDQPLFSYFKQLFAQVTNPPIDAIREEVVTDTTVYVGDDGNLLQENADNCRVLQIHNPILTSTDMMKIKAMDQPGFRVETVSMLYYKNTPLDRALDHLALLVDRAWREGANVIVLSDRGVDENHVAIPSLLAVSSIEQHLIRTKKRTAVSILLESGEPRDVHHFATLLGYGARAVNPYLVEETIVDLIESGKLDKDFHTAVADYNSAVLHGIVKIAAKMGISTLQSYQSAQIFEAVGIRQDVIDRHFTNTVSRVGGIGLEEMGAMADRNHSKAFEAPPEEAPASPKPRGDGEDHLFNPQTIRLLREATHQGSYEVFKQYTALVDDETRPHTLRGLLDFQYAPHPLPLDEVESVDSIVKRFKTGAMSYGSISQEAHECLARAMNLLGGKSNSGEGGEEPDRLHDPERNSAIKQVASGRFGVTSEYLVSAQEIQIKMAQGAKPGEGGHLPAGKVYPWIAKCRHSTPGVTLISPPPHHDIYSIEDLAQLIYDLKCANRRAAISVKLVSEAGVGTVAAGVAKAGAQVVLISGYDGGTGAAARTSIHNAGLPWELGLSEAHQTLIQNGLRTRVMLEVDGKLMSGRDVAIACMLGAEEFGFATAPLVALGCVMMRICNLDTCPVGVATQNPELRKRFKGKAEYVVNFMRFIAQELREYMAKLGVRTVDELVGRTDLLTVRTPAANPRAATVDLSAILRNPWAGQPGQRFNPSDIYDFHLENTVDLNFLEPALGDALSEGKPVRLSLPVSSTDRAVGTILGSDVTRLHGNSLPEDTFLIRCSGGGGQSFGAFLPNGITLELEGDANDYLGKGLSGGKLVVYPPRGSRFDPSENILVGNVALYGATSGKAFLNGVAGERFCVRNSGATAVVEGVGDHGCEYMTGGRVVILGPTGKNFAAGMSGGVAYVLDEKRDLYLRLNKELVSMDPVTERHDAEELRALIQAHAAATGSAKAKTILADFDHYLPLFKKILPRDYDRMLHTIAQYEEKGMSREEAEVEAFYQSTGKGAGSGR</sequence>
<feature type="domain" description="Glutamine amidotransferase type-2" evidence="18">
    <location>
        <begin position="63"/>
        <end position="454"/>
    </location>
</feature>
<evidence type="ECO:0000256" key="17">
    <source>
        <dbReference type="SAM" id="MobiDB-lite"/>
    </source>
</evidence>
<dbReference type="InterPro" id="IPR002932">
    <property type="entry name" value="Glu_synthdom"/>
</dbReference>
<dbReference type="STRING" id="411467.BACCAP_00900"/>
<dbReference type="GO" id="GO:0051538">
    <property type="term" value="F:3 iron, 4 sulfur cluster binding"/>
    <property type="evidence" value="ECO:0007669"/>
    <property type="project" value="UniProtKB-KW"/>
</dbReference>
<dbReference type="CDD" id="cd00713">
    <property type="entry name" value="GltS"/>
    <property type="match status" value="1"/>
</dbReference>
<dbReference type="InterPro" id="IPR050711">
    <property type="entry name" value="ET-N_metabolism_enzyme"/>
</dbReference>
<evidence type="ECO:0000313" key="20">
    <source>
        <dbReference type="Proteomes" id="UP000003639"/>
    </source>
</evidence>
<keyword evidence="10" id="KW-0315">Glutamine amidotransferase</keyword>
<keyword evidence="6" id="KW-0285">Flavoprotein</keyword>
<dbReference type="InterPro" id="IPR029055">
    <property type="entry name" value="Ntn_hydrolases_N"/>
</dbReference>
<dbReference type="CDD" id="cd00982">
    <property type="entry name" value="gltB_C"/>
    <property type="match status" value="1"/>
</dbReference>
<evidence type="ECO:0000256" key="11">
    <source>
        <dbReference type="ARBA" id="ARBA00023002"/>
    </source>
</evidence>
<dbReference type="PANTHER" id="PTHR11938:SF133">
    <property type="entry name" value="GLUTAMATE SYNTHASE (NADH)"/>
    <property type="match status" value="1"/>
</dbReference>
<dbReference type="InterPro" id="IPR006982">
    <property type="entry name" value="Glu_synth_centr_N"/>
</dbReference>
<proteinExistence type="inferred from homology"/>
<evidence type="ECO:0000256" key="5">
    <source>
        <dbReference type="ARBA" id="ARBA00022605"/>
    </source>
</evidence>
<evidence type="ECO:0000256" key="16">
    <source>
        <dbReference type="ARBA" id="ARBA00029440"/>
    </source>
</evidence>
<comment type="cofactor">
    <cofactor evidence="2">
        <name>[3Fe-4S] cluster</name>
        <dbReference type="ChEBI" id="CHEBI:21137"/>
    </cofactor>
</comment>
<dbReference type="SUPFAM" id="SSF69336">
    <property type="entry name" value="Alpha subunit of glutamate synthase, C-terminal domain"/>
    <property type="match status" value="1"/>
</dbReference>
<keyword evidence="5" id="KW-0028">Amino-acid biosynthesis</keyword>
<comment type="cofactor">
    <cofactor evidence="3">
        <name>FAD</name>
        <dbReference type="ChEBI" id="CHEBI:57692"/>
    </cofactor>
</comment>
<dbReference type="Pfam" id="PF01645">
    <property type="entry name" value="Glu_synthase"/>
    <property type="match status" value="1"/>
</dbReference>
<dbReference type="eggNOG" id="COG0070">
    <property type="taxonomic scope" value="Bacteria"/>
</dbReference>
<comment type="cofactor">
    <cofactor evidence="1">
        <name>FMN</name>
        <dbReference type="ChEBI" id="CHEBI:58210"/>
    </cofactor>
</comment>
<keyword evidence="11 19" id="KW-0560">Oxidoreductase</keyword>
<dbReference type="InterPro" id="IPR002489">
    <property type="entry name" value="Glu_synth_asu_C"/>
</dbReference>
<reference evidence="19 20" key="2">
    <citation type="submission" date="2007-06" db="EMBL/GenBank/DDBJ databases">
        <title>Draft genome sequence of Pseudoflavonifractor capillosus ATCC 29799.</title>
        <authorList>
            <person name="Sudarsanam P."/>
            <person name="Ley R."/>
            <person name="Guruge J."/>
            <person name="Turnbaugh P.J."/>
            <person name="Mahowald M."/>
            <person name="Liep D."/>
            <person name="Gordon J."/>
        </authorList>
    </citation>
    <scope>NUCLEOTIDE SEQUENCE [LARGE SCALE GENOMIC DNA]</scope>
    <source>
        <strain evidence="19 20">ATCC 29799</strain>
    </source>
</reference>
<dbReference type="Gene3D" id="2.160.20.60">
    <property type="entry name" value="Glutamate synthase, alpha subunit, C-terminal domain"/>
    <property type="match status" value="1"/>
</dbReference>
<evidence type="ECO:0000256" key="10">
    <source>
        <dbReference type="ARBA" id="ARBA00022962"/>
    </source>
</evidence>
<dbReference type="Gene3D" id="3.20.20.70">
    <property type="entry name" value="Aldolase class I"/>
    <property type="match status" value="2"/>
</dbReference>
<dbReference type="Pfam" id="PF01493">
    <property type="entry name" value="GXGXG"/>
    <property type="match status" value="1"/>
</dbReference>
<dbReference type="SUPFAM" id="SSF56235">
    <property type="entry name" value="N-terminal nucleophile aminohydrolases (Ntn hydrolases)"/>
    <property type="match status" value="1"/>
</dbReference>
<gene>
    <name evidence="19" type="primary">gltA</name>
    <name evidence="19" type="ORF">BACCAP_00900</name>
</gene>
<dbReference type="CDD" id="cd02808">
    <property type="entry name" value="GltS_FMN"/>
    <property type="match status" value="1"/>
</dbReference>
<dbReference type="Pfam" id="PF04898">
    <property type="entry name" value="Glu_syn_central"/>
    <property type="match status" value="1"/>
</dbReference>
<evidence type="ECO:0000256" key="3">
    <source>
        <dbReference type="ARBA" id="ARBA00001974"/>
    </source>
</evidence>
<dbReference type="Gene3D" id="3.60.20.10">
    <property type="entry name" value="Glutamine Phosphoribosylpyrophosphate, subunit 1, domain 1"/>
    <property type="match status" value="1"/>
</dbReference>
<evidence type="ECO:0000313" key="19">
    <source>
        <dbReference type="EMBL" id="EDN01332.1"/>
    </source>
</evidence>
<dbReference type="NCBIfam" id="NF008730">
    <property type="entry name" value="PRK11750.1"/>
    <property type="match status" value="1"/>
</dbReference>
<dbReference type="EMBL" id="AAXG02000006">
    <property type="protein sequence ID" value="EDN01332.1"/>
    <property type="molecule type" value="Genomic_DNA"/>
</dbReference>
<evidence type="ECO:0000256" key="7">
    <source>
        <dbReference type="ARBA" id="ARBA00022643"/>
    </source>
</evidence>
<dbReference type="GO" id="GO:0046872">
    <property type="term" value="F:metal ion binding"/>
    <property type="evidence" value="ECO:0007669"/>
    <property type="project" value="UniProtKB-KW"/>
</dbReference>
<keyword evidence="9" id="KW-0274">FAD</keyword>
<keyword evidence="8" id="KW-0479">Metal-binding</keyword>
<dbReference type="PROSITE" id="PS51278">
    <property type="entry name" value="GATASE_TYPE_2"/>
    <property type="match status" value="1"/>
</dbReference>
<comment type="pathway">
    <text evidence="16">Amino-acid biosynthesis.</text>
</comment>
<dbReference type="GO" id="GO:0004355">
    <property type="term" value="F:glutamate synthase (NADPH) activity"/>
    <property type="evidence" value="ECO:0007669"/>
    <property type="project" value="UniProtKB-EC"/>
</dbReference>
<dbReference type="SUPFAM" id="SSF51395">
    <property type="entry name" value="FMN-linked oxidoreductases"/>
    <property type="match status" value="1"/>
</dbReference>
<comment type="similarity">
    <text evidence="4">Belongs to the glutamate synthase family.</text>
</comment>
<name>A6NRS2_9FIRM</name>
<evidence type="ECO:0000256" key="13">
    <source>
        <dbReference type="ARBA" id="ARBA00023014"/>
    </source>
</evidence>
<evidence type="ECO:0000256" key="4">
    <source>
        <dbReference type="ARBA" id="ARBA00009716"/>
    </source>
</evidence>
<feature type="region of interest" description="Disordered" evidence="17">
    <location>
        <begin position="819"/>
        <end position="838"/>
    </location>
</feature>
<dbReference type="InterPro" id="IPR013785">
    <property type="entry name" value="Aldolase_TIM"/>
</dbReference>
<keyword evidence="12" id="KW-0408">Iron</keyword>
<dbReference type="GO" id="GO:0006537">
    <property type="term" value="P:glutamate biosynthetic process"/>
    <property type="evidence" value="ECO:0007669"/>
    <property type="project" value="UniProtKB-KW"/>
</dbReference>
<comment type="caution">
    <text evidence="19">The sequence shown here is derived from an EMBL/GenBank/DDBJ whole genome shotgun (WGS) entry which is preliminary data.</text>
</comment>
<dbReference type="InterPro" id="IPR036485">
    <property type="entry name" value="Glu_synth_asu_C_sf"/>
</dbReference>
<protein>
    <submittedName>
        <fullName evidence="19">Glutamate synthase [NADPH], large subunit</fullName>
        <ecNumber evidence="19">1.4.1.13</ecNumber>
    </submittedName>
</protein>
<accession>A6NRS2</accession>
<evidence type="ECO:0000256" key="6">
    <source>
        <dbReference type="ARBA" id="ARBA00022630"/>
    </source>
</evidence>
<keyword evidence="15" id="KW-0003">3Fe-4S</keyword>
<evidence type="ECO:0000259" key="18">
    <source>
        <dbReference type="PROSITE" id="PS51278"/>
    </source>
</evidence>
<dbReference type="eggNOG" id="COG0067">
    <property type="taxonomic scope" value="Bacteria"/>
</dbReference>
<dbReference type="EC" id="1.4.1.13" evidence="19"/>
<keyword evidence="7" id="KW-0288">FMN</keyword>
<dbReference type="InterPro" id="IPR017932">
    <property type="entry name" value="GATase_2_dom"/>
</dbReference>
<dbReference type="Pfam" id="PF00310">
    <property type="entry name" value="GATase_2"/>
    <property type="match status" value="1"/>
</dbReference>
<evidence type="ECO:0000256" key="12">
    <source>
        <dbReference type="ARBA" id="ARBA00023004"/>
    </source>
</evidence>
<dbReference type="FunFam" id="2.160.20.60:FF:000001">
    <property type="entry name" value="Glutamate synthase, large subunit"/>
    <property type="match status" value="1"/>
</dbReference>
<keyword evidence="14" id="KW-0314">Glutamate biosynthesis</keyword>
<keyword evidence="20" id="KW-1185">Reference proteome</keyword>
<dbReference type="Proteomes" id="UP000003639">
    <property type="component" value="Unassembled WGS sequence"/>
</dbReference>